<name>A0ABD5RVB7_9EURY</name>
<reference evidence="1 2" key="1">
    <citation type="journal article" date="2019" name="Int. J. Syst. Evol. Microbiol.">
        <title>The Global Catalogue of Microorganisms (GCM) 10K type strain sequencing project: providing services to taxonomists for standard genome sequencing and annotation.</title>
        <authorList>
            <consortium name="The Broad Institute Genomics Platform"/>
            <consortium name="The Broad Institute Genome Sequencing Center for Infectious Disease"/>
            <person name="Wu L."/>
            <person name="Ma J."/>
        </authorList>
    </citation>
    <scope>NUCLEOTIDE SEQUENCE [LARGE SCALE GENOMIC DNA]</scope>
    <source>
        <strain evidence="1 2">NBRC 111368</strain>
    </source>
</reference>
<sequence>MDDKTSEIEEEPDWDPDYYAERVGRYVEMNTEYEAESVPRSEIAQFVRDELDTDYLNETINVALAQNLIVKVDENQYRPAD</sequence>
<proteinExistence type="predicted"/>
<dbReference type="AlphaFoldDB" id="A0ABD5RVB7"/>
<comment type="caution">
    <text evidence="1">The sequence shown here is derived from an EMBL/GenBank/DDBJ whole genome shotgun (WGS) entry which is preliminary data.</text>
</comment>
<accession>A0ABD5RVB7</accession>
<evidence type="ECO:0000313" key="2">
    <source>
        <dbReference type="Proteomes" id="UP001596328"/>
    </source>
</evidence>
<protein>
    <submittedName>
        <fullName evidence="1">Uncharacterized protein</fullName>
    </submittedName>
</protein>
<dbReference type="Proteomes" id="UP001596328">
    <property type="component" value="Unassembled WGS sequence"/>
</dbReference>
<dbReference type="EMBL" id="JBHSWU010000004">
    <property type="protein sequence ID" value="MFC6723101.1"/>
    <property type="molecule type" value="Genomic_DNA"/>
</dbReference>
<organism evidence="1 2">
    <name type="scientific">Halobium palmae</name>
    <dbReference type="NCBI Taxonomy" id="1776492"/>
    <lineage>
        <taxon>Archaea</taxon>
        <taxon>Methanobacteriati</taxon>
        <taxon>Methanobacteriota</taxon>
        <taxon>Stenosarchaea group</taxon>
        <taxon>Halobacteria</taxon>
        <taxon>Halobacteriales</taxon>
        <taxon>Haloferacaceae</taxon>
        <taxon>Halobium</taxon>
    </lineage>
</organism>
<keyword evidence="2" id="KW-1185">Reference proteome</keyword>
<gene>
    <name evidence="1" type="ORF">ACFQE1_01575</name>
</gene>
<evidence type="ECO:0000313" key="1">
    <source>
        <dbReference type="EMBL" id="MFC6723101.1"/>
    </source>
</evidence>